<comment type="caution">
    <text evidence="2">The sequence shown here is derived from an EMBL/GenBank/DDBJ whole genome shotgun (WGS) entry which is preliminary data.</text>
</comment>
<sequence>MRHEANSSSNSSAILERPAQTRGIFRADSRPVAARDPKVPLSGQARPPTDSGVEDSLILGTEAFETTGPPGQVLEFPQAEKPTVVDQSRGPSAAEPTGAHD</sequence>
<gene>
    <name evidence="2" type="ORF">CORC01_05794</name>
</gene>
<accession>A0A1G4BBX9</accession>
<reference evidence="2 3" key="1">
    <citation type="submission" date="2016-09" db="EMBL/GenBank/DDBJ databases">
        <authorList>
            <person name="Capua I."/>
            <person name="De Benedictis P."/>
            <person name="Joannis T."/>
            <person name="Lombin L.H."/>
            <person name="Cattoli G."/>
        </authorList>
    </citation>
    <scope>NUCLEOTIDE SEQUENCE [LARGE SCALE GENOMIC DNA]</scope>
    <source>
        <strain evidence="2 3">IMI 309357</strain>
    </source>
</reference>
<evidence type="ECO:0000313" key="2">
    <source>
        <dbReference type="EMBL" id="OHE98898.1"/>
    </source>
</evidence>
<organism evidence="2 3">
    <name type="scientific">Colletotrichum orchidophilum</name>
    <dbReference type="NCBI Taxonomy" id="1209926"/>
    <lineage>
        <taxon>Eukaryota</taxon>
        <taxon>Fungi</taxon>
        <taxon>Dikarya</taxon>
        <taxon>Ascomycota</taxon>
        <taxon>Pezizomycotina</taxon>
        <taxon>Sordariomycetes</taxon>
        <taxon>Hypocreomycetidae</taxon>
        <taxon>Glomerellales</taxon>
        <taxon>Glomerellaceae</taxon>
        <taxon>Colletotrichum</taxon>
    </lineage>
</organism>
<keyword evidence="3" id="KW-1185">Reference proteome</keyword>
<dbReference type="EMBL" id="MJBS01000041">
    <property type="protein sequence ID" value="OHE98898.1"/>
    <property type="molecule type" value="Genomic_DNA"/>
</dbReference>
<dbReference type="GeneID" id="34558946"/>
<protein>
    <submittedName>
        <fullName evidence="2">Uncharacterized protein</fullName>
    </submittedName>
</protein>
<dbReference type="RefSeq" id="XP_022476047.1">
    <property type="nucleotide sequence ID" value="XM_022617436.1"/>
</dbReference>
<evidence type="ECO:0000313" key="3">
    <source>
        <dbReference type="Proteomes" id="UP000176998"/>
    </source>
</evidence>
<name>A0A1G4BBX9_9PEZI</name>
<dbReference type="AlphaFoldDB" id="A0A1G4BBX9"/>
<proteinExistence type="predicted"/>
<evidence type="ECO:0000256" key="1">
    <source>
        <dbReference type="SAM" id="MobiDB-lite"/>
    </source>
</evidence>
<feature type="region of interest" description="Disordered" evidence="1">
    <location>
        <begin position="1"/>
        <end position="101"/>
    </location>
</feature>
<feature type="compositionally biased region" description="Basic and acidic residues" evidence="1">
    <location>
        <begin position="25"/>
        <end position="38"/>
    </location>
</feature>
<feature type="compositionally biased region" description="Polar residues" evidence="1">
    <location>
        <begin position="1"/>
        <end position="13"/>
    </location>
</feature>
<dbReference type="Proteomes" id="UP000176998">
    <property type="component" value="Unassembled WGS sequence"/>
</dbReference>